<dbReference type="Proteomes" id="UP000322521">
    <property type="component" value="Unassembled WGS sequence"/>
</dbReference>
<dbReference type="SUPFAM" id="SSF141868">
    <property type="entry name" value="EAL domain-like"/>
    <property type="match status" value="1"/>
</dbReference>
<dbReference type="OrthoDB" id="10007539at2"/>
<protein>
    <submittedName>
        <fullName evidence="2">EAL domain-containing protein</fullName>
    </submittedName>
</protein>
<dbReference type="AlphaFoldDB" id="A0A5M9P512"/>
<organism evidence="2 3">
    <name type="scientific">Vibrio gigantis</name>
    <dbReference type="NCBI Taxonomy" id="296199"/>
    <lineage>
        <taxon>Bacteria</taxon>
        <taxon>Pseudomonadati</taxon>
        <taxon>Pseudomonadota</taxon>
        <taxon>Gammaproteobacteria</taxon>
        <taxon>Vibrionales</taxon>
        <taxon>Vibrionaceae</taxon>
        <taxon>Vibrio</taxon>
    </lineage>
</organism>
<comment type="caution">
    <text evidence="2">The sequence shown here is derived from an EMBL/GenBank/DDBJ whole genome shotgun (WGS) entry which is preliminary data.</text>
</comment>
<dbReference type="InterPro" id="IPR035919">
    <property type="entry name" value="EAL_sf"/>
</dbReference>
<dbReference type="InterPro" id="IPR001633">
    <property type="entry name" value="EAL_dom"/>
</dbReference>
<feature type="domain" description="EAL" evidence="1">
    <location>
        <begin position="1"/>
        <end position="181"/>
    </location>
</feature>
<evidence type="ECO:0000259" key="1">
    <source>
        <dbReference type="PROSITE" id="PS50883"/>
    </source>
</evidence>
<evidence type="ECO:0000313" key="2">
    <source>
        <dbReference type="EMBL" id="KAA8681258.1"/>
    </source>
</evidence>
<evidence type="ECO:0000313" key="3">
    <source>
        <dbReference type="Proteomes" id="UP000322521"/>
    </source>
</evidence>
<dbReference type="PROSITE" id="PS50883">
    <property type="entry name" value="EAL"/>
    <property type="match status" value="1"/>
</dbReference>
<keyword evidence="3" id="KW-1185">Reference proteome</keyword>
<gene>
    <name evidence="2" type="ORF">F4W18_01550</name>
</gene>
<proteinExistence type="predicted"/>
<dbReference type="RefSeq" id="WP_086714769.1">
    <property type="nucleotide sequence ID" value="NZ_AP025493.1"/>
</dbReference>
<sequence>MIFSESYELYYKPKLENKTGKVIGIECQPRFKVENGITLSSNFFIENIYSTHRNYEMFLFTLQESTKHLRDINTSLCIFISVKRQDILSYDLATPIRVHCDNYGFSTSSITLQLDSSPINESDNVLFLKLNELKDAGVNIFIGQNQYSYDKRYVNYYSKIVRKLKYNLLLFKSKLLEITAI</sequence>
<name>A0A5M9P512_9VIBR</name>
<dbReference type="EMBL" id="VXJS01000001">
    <property type="protein sequence ID" value="KAA8681258.1"/>
    <property type="molecule type" value="Genomic_DNA"/>
</dbReference>
<dbReference type="Pfam" id="PF00563">
    <property type="entry name" value="EAL"/>
    <property type="match status" value="1"/>
</dbReference>
<accession>A0A5M9P512</accession>
<dbReference type="Gene3D" id="3.20.20.450">
    <property type="entry name" value="EAL domain"/>
    <property type="match status" value="1"/>
</dbReference>
<reference evidence="2 3" key="1">
    <citation type="submission" date="2019-09" db="EMBL/GenBank/DDBJ databases">
        <title>Draft genome sequence of various Type strains from the CCUG.</title>
        <authorList>
            <person name="Pineiro-Iglesias B."/>
            <person name="Tunovic T."/>
            <person name="Unosson C."/>
            <person name="Inganas E."/>
            <person name="Ohlen M."/>
            <person name="Cardew S."/>
            <person name="Jensie-Markopoulos S."/>
            <person name="Salva-Serra F."/>
            <person name="Jaen-Luchoro D."/>
            <person name="Karlsson R."/>
            <person name="Svensson-Stadler L."/>
            <person name="Chun J."/>
            <person name="Moore E."/>
        </authorList>
    </citation>
    <scope>NUCLEOTIDE SEQUENCE [LARGE SCALE GENOMIC DNA]</scope>
    <source>
        <strain evidence="2 3">CCUG 56969T</strain>
    </source>
</reference>